<dbReference type="Proteomes" id="UP000658258">
    <property type="component" value="Unassembled WGS sequence"/>
</dbReference>
<proteinExistence type="predicted"/>
<protein>
    <recommendedName>
        <fullName evidence="1">Antitoxin Xre/MbcA/ParS-like toxin-binding domain-containing protein</fullName>
    </recommendedName>
</protein>
<dbReference type="RefSeq" id="WP_189629129.1">
    <property type="nucleotide sequence ID" value="NZ_BNAG01000001.1"/>
</dbReference>
<keyword evidence="3" id="KW-1185">Reference proteome</keyword>
<gene>
    <name evidence="2" type="ORF">GCM10011340_10470</name>
</gene>
<feature type="domain" description="Antitoxin Xre/MbcA/ParS-like toxin-binding" evidence="1">
    <location>
        <begin position="87"/>
        <end position="123"/>
    </location>
</feature>
<evidence type="ECO:0000313" key="3">
    <source>
        <dbReference type="Proteomes" id="UP000658258"/>
    </source>
</evidence>
<organism evidence="2 3">
    <name type="scientific">Roseivirga thermotolerans</name>
    <dbReference type="NCBI Taxonomy" id="1758176"/>
    <lineage>
        <taxon>Bacteria</taxon>
        <taxon>Pseudomonadati</taxon>
        <taxon>Bacteroidota</taxon>
        <taxon>Cytophagia</taxon>
        <taxon>Cytophagales</taxon>
        <taxon>Roseivirgaceae</taxon>
        <taxon>Roseivirga</taxon>
    </lineage>
</organism>
<reference evidence="3" key="1">
    <citation type="journal article" date="2019" name="Int. J. Syst. Evol. Microbiol.">
        <title>The Global Catalogue of Microorganisms (GCM) 10K type strain sequencing project: providing services to taxonomists for standard genome sequencing and annotation.</title>
        <authorList>
            <consortium name="The Broad Institute Genomics Platform"/>
            <consortium name="The Broad Institute Genome Sequencing Center for Infectious Disease"/>
            <person name="Wu L."/>
            <person name="Ma J."/>
        </authorList>
    </citation>
    <scope>NUCLEOTIDE SEQUENCE [LARGE SCALE GENOMIC DNA]</scope>
    <source>
        <strain evidence="3">CGMCC 1.15111</strain>
    </source>
</reference>
<dbReference type="Pfam" id="PF09722">
    <property type="entry name" value="Xre_MbcA_ParS_C"/>
    <property type="match status" value="1"/>
</dbReference>
<dbReference type="InterPro" id="IPR024467">
    <property type="entry name" value="Xre/MbcA/ParS-like_toxin-bd"/>
</dbReference>
<sequence length="138" mass="15913">MGKEYTIPEFPDSVVDEAFVAYLIGHTISSNYVPFIKEFTTLNDEIISECLNINVKTYRSYRDKTVELKPIQQEHTLAMLSVLKHGVKVFGSKEKLTEWLEKPNYFFDNLPPFQFLKTISGIQFLDHKLCSIESGDTI</sequence>
<evidence type="ECO:0000313" key="2">
    <source>
        <dbReference type="EMBL" id="GHE57323.1"/>
    </source>
</evidence>
<name>A0ABQ3I5C0_9BACT</name>
<comment type="caution">
    <text evidence="2">The sequence shown here is derived from an EMBL/GenBank/DDBJ whole genome shotgun (WGS) entry which is preliminary data.</text>
</comment>
<evidence type="ECO:0000259" key="1">
    <source>
        <dbReference type="Pfam" id="PF09722"/>
    </source>
</evidence>
<dbReference type="EMBL" id="BNAG01000001">
    <property type="protein sequence ID" value="GHE57323.1"/>
    <property type="molecule type" value="Genomic_DNA"/>
</dbReference>
<accession>A0ABQ3I5C0</accession>